<feature type="region of interest" description="Disordered" evidence="1">
    <location>
        <begin position="30"/>
        <end position="90"/>
    </location>
</feature>
<feature type="compositionally biased region" description="Basic and acidic residues" evidence="1">
    <location>
        <begin position="47"/>
        <end position="56"/>
    </location>
</feature>
<reference evidence="2 3" key="1">
    <citation type="submission" date="2020-11" db="EMBL/GenBank/DDBJ databases">
        <title>Kefir isolates.</title>
        <authorList>
            <person name="Marcisauskas S."/>
            <person name="Kim Y."/>
            <person name="Blasche S."/>
        </authorList>
    </citation>
    <scope>NUCLEOTIDE SEQUENCE [LARGE SCALE GENOMIC DNA]</scope>
    <source>
        <strain evidence="2 3">OG2</strain>
    </source>
</reference>
<evidence type="ECO:0000313" key="2">
    <source>
        <dbReference type="EMBL" id="KAG0668013.1"/>
    </source>
</evidence>
<dbReference type="Proteomes" id="UP000750334">
    <property type="component" value="Unassembled WGS sequence"/>
</dbReference>
<comment type="caution">
    <text evidence="2">The sequence shown here is derived from an EMBL/GenBank/DDBJ whole genome shotgun (WGS) entry which is preliminary data.</text>
</comment>
<name>A0A9P6WC81_MAUEX</name>
<organism evidence="2 3">
    <name type="scientific">Maudiozyma exigua</name>
    <name type="common">Yeast</name>
    <name type="synonym">Kazachstania exigua</name>
    <dbReference type="NCBI Taxonomy" id="34358"/>
    <lineage>
        <taxon>Eukaryota</taxon>
        <taxon>Fungi</taxon>
        <taxon>Dikarya</taxon>
        <taxon>Ascomycota</taxon>
        <taxon>Saccharomycotina</taxon>
        <taxon>Saccharomycetes</taxon>
        <taxon>Saccharomycetales</taxon>
        <taxon>Saccharomycetaceae</taxon>
        <taxon>Maudiozyma</taxon>
    </lineage>
</organism>
<accession>A0A9P6WC81</accession>
<dbReference type="EMBL" id="PUHR01000083">
    <property type="protein sequence ID" value="KAG0668013.1"/>
    <property type="molecule type" value="Genomic_DNA"/>
</dbReference>
<proteinExistence type="predicted"/>
<dbReference type="AlphaFoldDB" id="A0A9P6WC81"/>
<evidence type="ECO:0000313" key="3">
    <source>
        <dbReference type="Proteomes" id="UP000750334"/>
    </source>
</evidence>
<keyword evidence="3" id="KW-1185">Reference proteome</keyword>
<sequence length="340" mass="38203">MNGTAVKSKSGTSTHSSSFKLMNNIITKNDITPLAKSKSRTKVKPKNQTDDKKEIEEREPEIVDSIPSDMKPVYSFSAPSSDHSGSDDNDGLFSPMSAGQLDGDNDYSYYSDEMEHLKKFQLHTPNFVNNSNNGKNDKHHSLMHENRLNSFDFDEQSSLPELSNDYNNTQDDFWKEVTSTNEEAISLPKEDYNTTATNDTTHIHSNDDPLSENGIVSVEDFMADDLSTNVNNNTSNNDNNAHINNKEHGVLEWNENIFHESKQRVKLLCYRDADGKLALKTRNVPLSATTASKRGMFLTAAGLARKRRNKHRKLLKKAIRRKSGVAQMLSTDVGISELML</sequence>
<protein>
    <submittedName>
        <fullName evidence="2">Uncharacterized protein</fullName>
    </submittedName>
</protein>
<dbReference type="OrthoDB" id="4069767at2759"/>
<evidence type="ECO:0000256" key="1">
    <source>
        <dbReference type="SAM" id="MobiDB-lite"/>
    </source>
</evidence>
<gene>
    <name evidence="2" type="ORF">C6P45_005149</name>
</gene>